<name>A0ABW3FHB9_9HYPH</name>
<accession>A0ABW3FHB9</accession>
<dbReference type="PRINTS" id="PR00081">
    <property type="entry name" value="GDHRDH"/>
</dbReference>
<dbReference type="Proteomes" id="UP001597101">
    <property type="component" value="Unassembled WGS sequence"/>
</dbReference>
<dbReference type="Gene3D" id="3.40.50.720">
    <property type="entry name" value="NAD(P)-binding Rossmann-like Domain"/>
    <property type="match status" value="1"/>
</dbReference>
<comment type="caution">
    <text evidence="1">The sequence shown here is derived from an EMBL/GenBank/DDBJ whole genome shotgun (WGS) entry which is preliminary data.</text>
</comment>
<dbReference type="Pfam" id="PF13561">
    <property type="entry name" value="adh_short_C2"/>
    <property type="match status" value="1"/>
</dbReference>
<evidence type="ECO:0000313" key="2">
    <source>
        <dbReference type="Proteomes" id="UP001597101"/>
    </source>
</evidence>
<dbReference type="InterPro" id="IPR036291">
    <property type="entry name" value="NAD(P)-bd_dom_sf"/>
</dbReference>
<reference evidence="2" key="1">
    <citation type="journal article" date="2019" name="Int. J. Syst. Evol. Microbiol.">
        <title>The Global Catalogue of Microorganisms (GCM) 10K type strain sequencing project: providing services to taxonomists for standard genome sequencing and annotation.</title>
        <authorList>
            <consortium name="The Broad Institute Genomics Platform"/>
            <consortium name="The Broad Institute Genome Sequencing Center for Infectious Disease"/>
            <person name="Wu L."/>
            <person name="Ma J."/>
        </authorList>
    </citation>
    <scope>NUCLEOTIDE SEQUENCE [LARGE SCALE GENOMIC DNA]</scope>
    <source>
        <strain evidence="2">CCUG 60023</strain>
    </source>
</reference>
<dbReference type="InterPro" id="IPR002347">
    <property type="entry name" value="SDR_fam"/>
</dbReference>
<proteinExistence type="predicted"/>
<protein>
    <submittedName>
        <fullName evidence="1">Coniferyl-alcohol dehydrogenase</fullName>
        <ecNumber evidence="1">1.1.1.194</ecNumber>
    </submittedName>
</protein>
<dbReference type="GO" id="GO:0050268">
    <property type="term" value="F:coniferyl-alcohol dehydrogenase activity"/>
    <property type="evidence" value="ECO:0007669"/>
    <property type="project" value="UniProtKB-EC"/>
</dbReference>
<keyword evidence="2" id="KW-1185">Reference proteome</keyword>
<dbReference type="SUPFAM" id="SSF51735">
    <property type="entry name" value="NAD(P)-binding Rossmann-fold domains"/>
    <property type="match status" value="1"/>
</dbReference>
<sequence length="268" mass="28688">MAWQRAPLLKGKTIVVTGSVSGIGLETAHLCTAMGARVLGVDVTKRFDHVEEFYKADLTDGRTIDALVDALPDGIDGLANSAGLPPTAPAEKVLAVNLFGLKHLTTGLIPKMNDGASIVNVASLAGFGWPEAIDVIKAGEDVHVDDTASFATQHSITNEGGRSYFYSKEALIAWTMQNRWRWRDRGIRMNSVSPGPVDTPILGDFLETLGARAEEDAKIMDRPGTPEDIAPIIAFLLSDMTTWIRGTNIPADGGMSSNILCEMHGLSS</sequence>
<organism evidence="1 2">
    <name type="scientific">Pseudahrensia aquimaris</name>
    <dbReference type="NCBI Taxonomy" id="744461"/>
    <lineage>
        <taxon>Bacteria</taxon>
        <taxon>Pseudomonadati</taxon>
        <taxon>Pseudomonadota</taxon>
        <taxon>Alphaproteobacteria</taxon>
        <taxon>Hyphomicrobiales</taxon>
        <taxon>Ahrensiaceae</taxon>
        <taxon>Pseudahrensia</taxon>
    </lineage>
</organism>
<dbReference type="PANTHER" id="PTHR43975">
    <property type="entry name" value="ZGC:101858"/>
    <property type="match status" value="1"/>
</dbReference>
<dbReference type="EMBL" id="JBHTJV010000010">
    <property type="protein sequence ID" value="MFD0917143.1"/>
    <property type="molecule type" value="Genomic_DNA"/>
</dbReference>
<dbReference type="NCBIfam" id="NF009092">
    <property type="entry name" value="PRK12428.1"/>
    <property type="match status" value="1"/>
</dbReference>
<dbReference type="PANTHER" id="PTHR43975:SF2">
    <property type="entry name" value="EG:BACR7A4.14 PROTEIN-RELATED"/>
    <property type="match status" value="1"/>
</dbReference>
<gene>
    <name evidence="1" type="ORF">ACFQ14_12055</name>
</gene>
<keyword evidence="1" id="KW-0560">Oxidoreductase</keyword>
<dbReference type="Pfam" id="PF00106">
    <property type="entry name" value="adh_short"/>
    <property type="match status" value="1"/>
</dbReference>
<dbReference type="EC" id="1.1.1.194" evidence="1"/>
<dbReference type="RefSeq" id="WP_377213005.1">
    <property type="nucleotide sequence ID" value="NZ_JBHTJV010000010.1"/>
</dbReference>
<evidence type="ECO:0000313" key="1">
    <source>
        <dbReference type="EMBL" id="MFD0917143.1"/>
    </source>
</evidence>